<accession>A0A1B6BZH7</accession>
<feature type="non-terminal residue" evidence="1">
    <location>
        <position position="1"/>
    </location>
</feature>
<dbReference type="AlphaFoldDB" id="A0A1B6BZH7"/>
<gene>
    <name evidence="1" type="ORF">g.1296</name>
</gene>
<name>A0A1B6BZH7_9HEMI</name>
<protein>
    <submittedName>
        <fullName evidence="1">Uncharacterized protein</fullName>
    </submittedName>
</protein>
<dbReference type="EMBL" id="GEDC01030621">
    <property type="protein sequence ID" value="JAS06677.1"/>
    <property type="molecule type" value="Transcribed_RNA"/>
</dbReference>
<reference evidence="1" key="1">
    <citation type="submission" date="2015-12" db="EMBL/GenBank/DDBJ databases">
        <title>De novo transcriptome assembly of four potential Pierce s Disease insect vectors from Arizona vineyards.</title>
        <authorList>
            <person name="Tassone E.E."/>
        </authorList>
    </citation>
    <scope>NUCLEOTIDE SEQUENCE</scope>
</reference>
<organism evidence="1">
    <name type="scientific">Clastoptera arizonana</name>
    <name type="common">Arizona spittle bug</name>
    <dbReference type="NCBI Taxonomy" id="38151"/>
    <lineage>
        <taxon>Eukaryota</taxon>
        <taxon>Metazoa</taxon>
        <taxon>Ecdysozoa</taxon>
        <taxon>Arthropoda</taxon>
        <taxon>Hexapoda</taxon>
        <taxon>Insecta</taxon>
        <taxon>Pterygota</taxon>
        <taxon>Neoptera</taxon>
        <taxon>Paraneoptera</taxon>
        <taxon>Hemiptera</taxon>
        <taxon>Auchenorrhyncha</taxon>
        <taxon>Cercopoidea</taxon>
        <taxon>Clastopteridae</taxon>
        <taxon>Clastoptera</taxon>
    </lineage>
</organism>
<sequence length="105" mass="11829">ALPLTNRTPISGVSETSCMIKERDIYKQLMAVGATYGRTAPSVFFKITKDKPYHKIREHLWHNLEVPFTSWSSSKMVLLSTLLTKQLCYSMSGSKIHPSIATKVV</sequence>
<proteinExistence type="predicted"/>
<evidence type="ECO:0000313" key="1">
    <source>
        <dbReference type="EMBL" id="JAS06677.1"/>
    </source>
</evidence>